<feature type="transmembrane region" description="Helical" evidence="2">
    <location>
        <begin position="25"/>
        <end position="42"/>
    </location>
</feature>
<dbReference type="AlphaFoldDB" id="A0A1B6EG15"/>
<gene>
    <name evidence="3" type="ORF">g.3325</name>
</gene>
<feature type="compositionally biased region" description="Polar residues" evidence="1">
    <location>
        <begin position="68"/>
        <end position="91"/>
    </location>
</feature>
<name>A0A1B6EG15_9HEMI</name>
<keyword evidence="2" id="KW-0472">Membrane</keyword>
<evidence type="ECO:0000256" key="2">
    <source>
        <dbReference type="SAM" id="Phobius"/>
    </source>
</evidence>
<reference evidence="3" key="1">
    <citation type="submission" date="2015-12" db="EMBL/GenBank/DDBJ databases">
        <title>De novo transcriptome assembly of four potential Pierce s Disease insect vectors from Arizona vineyards.</title>
        <authorList>
            <person name="Tassone E.E."/>
        </authorList>
    </citation>
    <scope>NUCLEOTIDE SEQUENCE</scope>
</reference>
<keyword evidence="2" id="KW-0812">Transmembrane</keyword>
<proteinExistence type="predicted"/>
<dbReference type="EMBL" id="GEDC01000416">
    <property type="protein sequence ID" value="JAS36882.1"/>
    <property type="molecule type" value="Transcribed_RNA"/>
</dbReference>
<protein>
    <submittedName>
        <fullName evidence="3">Uncharacterized protein</fullName>
    </submittedName>
</protein>
<feature type="transmembrane region" description="Helical" evidence="2">
    <location>
        <begin position="170"/>
        <end position="188"/>
    </location>
</feature>
<organism evidence="3">
    <name type="scientific">Clastoptera arizonana</name>
    <name type="common">Arizona spittle bug</name>
    <dbReference type="NCBI Taxonomy" id="38151"/>
    <lineage>
        <taxon>Eukaryota</taxon>
        <taxon>Metazoa</taxon>
        <taxon>Ecdysozoa</taxon>
        <taxon>Arthropoda</taxon>
        <taxon>Hexapoda</taxon>
        <taxon>Insecta</taxon>
        <taxon>Pterygota</taxon>
        <taxon>Neoptera</taxon>
        <taxon>Paraneoptera</taxon>
        <taxon>Hemiptera</taxon>
        <taxon>Auchenorrhyncha</taxon>
        <taxon>Cercopoidea</taxon>
        <taxon>Clastopteridae</taxon>
        <taxon>Clastoptera</taxon>
    </lineage>
</organism>
<feature type="region of interest" description="Disordered" evidence="1">
    <location>
        <begin position="59"/>
        <end position="95"/>
    </location>
</feature>
<sequence length="244" mass="28063">MNVLLHALIHTHIFIQKLKITLHRLNMLLNFCILVFLLNGLSSEWVELPMLSPTIVQTFSSSDSSSSKINTNLSLKASEPTQPTKENNYRSSSEDLKEEEIVNEPFIKDELKKVNKILSEESYDSVGSKLRFLKQFERNLLGYIKITSKGLWTDRQSRGVKHKHGFGVELPLLTIALLTFAVFLVKIVQQIIQAFLTNPVPTEMMVIVPQPIRKRHRRSIDESAAKILQYMDDFKIRHIANHEL</sequence>
<keyword evidence="2" id="KW-1133">Transmembrane helix</keyword>
<evidence type="ECO:0000256" key="1">
    <source>
        <dbReference type="SAM" id="MobiDB-lite"/>
    </source>
</evidence>
<evidence type="ECO:0000313" key="3">
    <source>
        <dbReference type="EMBL" id="JAS36882.1"/>
    </source>
</evidence>
<accession>A0A1B6EG15</accession>